<reference evidence="1" key="1">
    <citation type="submission" date="2022-03" db="EMBL/GenBank/DDBJ databases">
        <authorList>
            <person name="Alioto T."/>
            <person name="Alioto T."/>
            <person name="Gomez Garrido J."/>
        </authorList>
    </citation>
    <scope>NUCLEOTIDE SEQUENCE</scope>
</reference>
<keyword evidence="2" id="KW-1185">Reference proteome</keyword>
<proteinExistence type="predicted"/>
<dbReference type="EMBL" id="OW240914">
    <property type="protein sequence ID" value="CAH2273792.1"/>
    <property type="molecule type" value="Genomic_DNA"/>
</dbReference>
<sequence length="140" mass="15156">MHSEDAHTCAVCALKGKIPVTCIMGIQVVAAILDKVNCQKVPKMVVKSNGKHPKLIWKVFAGSPDMGCLNLHHVLILMGMQLKENHYALSVSITYTCSATGHVGIVYKGSCRVLSECTPCSGCDEKEVEGKQLCTDCLHK</sequence>
<organism evidence="1 2">
    <name type="scientific">Pelobates cultripes</name>
    <name type="common">Western spadefoot toad</name>
    <dbReference type="NCBI Taxonomy" id="61616"/>
    <lineage>
        <taxon>Eukaryota</taxon>
        <taxon>Metazoa</taxon>
        <taxon>Chordata</taxon>
        <taxon>Craniata</taxon>
        <taxon>Vertebrata</taxon>
        <taxon>Euteleostomi</taxon>
        <taxon>Amphibia</taxon>
        <taxon>Batrachia</taxon>
        <taxon>Anura</taxon>
        <taxon>Pelobatoidea</taxon>
        <taxon>Pelobatidae</taxon>
        <taxon>Pelobates</taxon>
    </lineage>
</organism>
<evidence type="ECO:0000313" key="1">
    <source>
        <dbReference type="EMBL" id="CAH2273792.1"/>
    </source>
</evidence>
<protein>
    <submittedName>
        <fullName evidence="1">Uncharacterized protein</fullName>
    </submittedName>
</protein>
<dbReference type="AlphaFoldDB" id="A0AAD1VY59"/>
<name>A0AAD1VY59_PELCU</name>
<gene>
    <name evidence="1" type="ORF">PECUL_23A043617</name>
</gene>
<accession>A0AAD1VY59</accession>
<feature type="non-terminal residue" evidence="1">
    <location>
        <position position="140"/>
    </location>
</feature>
<evidence type="ECO:0000313" key="2">
    <source>
        <dbReference type="Proteomes" id="UP001295444"/>
    </source>
</evidence>
<dbReference type="Proteomes" id="UP001295444">
    <property type="component" value="Chromosome 03"/>
</dbReference>